<evidence type="ECO:0000256" key="1">
    <source>
        <dbReference type="ARBA" id="ARBA00022448"/>
    </source>
</evidence>
<dbReference type="FunCoup" id="F0S1L0">
    <property type="interactions" value="249"/>
</dbReference>
<dbReference type="Gene3D" id="3.40.50.300">
    <property type="entry name" value="P-loop containing nucleotide triphosphate hydrolases"/>
    <property type="match status" value="1"/>
</dbReference>
<accession>F0S1L0</accession>
<dbReference type="SUPFAM" id="SSF52540">
    <property type="entry name" value="P-loop containing nucleoside triphosphate hydrolases"/>
    <property type="match status" value="1"/>
</dbReference>
<dbReference type="EC" id="3.6.3.28" evidence="5"/>
<sequence>MLEGVRVENLTIGYGKPLVKGLSFHMAEGEFWVVVGPNGVGKSTLMKTILGIVPPISGKVYIHGVDCTKRCEERKFLSYVPQMENYSHHFPATAFDVVLSGFFPRFGRFQRITDREKEIALCWMKLLGIDKIANKQFNSLSGGQQRKVLIARALVNNPHYIFLDEPTTGVDLKSSKRILKLIDDLHKKNGFGICMVTHDLNFVWDYIEKVILIGYNKYFIGNKEDILNEDLLSEIYEIDVRIAETKYGPIFLVGDKHI</sequence>
<evidence type="ECO:0000256" key="2">
    <source>
        <dbReference type="ARBA" id="ARBA00022741"/>
    </source>
</evidence>
<evidence type="ECO:0000313" key="5">
    <source>
        <dbReference type="EMBL" id="ADY74013.1"/>
    </source>
</evidence>
<evidence type="ECO:0000256" key="3">
    <source>
        <dbReference type="ARBA" id="ARBA00022840"/>
    </source>
</evidence>
<dbReference type="RefSeq" id="WP_013638962.1">
    <property type="nucleotide sequence ID" value="NC_015185.1"/>
</dbReference>
<dbReference type="AlphaFoldDB" id="F0S1L0"/>
<evidence type="ECO:0000259" key="4">
    <source>
        <dbReference type="PROSITE" id="PS50893"/>
    </source>
</evidence>
<dbReference type="SMART" id="SM00382">
    <property type="entry name" value="AAA"/>
    <property type="match status" value="1"/>
</dbReference>
<protein>
    <submittedName>
        <fullName evidence="5">Phosphonate-transporting ATPase</fullName>
        <ecNumber evidence="5">3.6.3.28</ecNumber>
    </submittedName>
</protein>
<proteinExistence type="predicted"/>
<reference evidence="6" key="2">
    <citation type="submission" date="2011-02" db="EMBL/GenBank/DDBJ databases">
        <title>The complete genome of Desulfurobacterium thermolithotrophum DSM 11699.</title>
        <authorList>
            <consortium name="US DOE Joint Genome Institute (JGI-PGF)"/>
            <person name="Lucas S."/>
            <person name="Copeland A."/>
            <person name="Lapidus A."/>
            <person name="Bruce D."/>
            <person name="Goodwin L."/>
            <person name="Pitluck S."/>
            <person name="Kyrpides N."/>
            <person name="Mavromatis K."/>
            <person name="Pagani I."/>
            <person name="Ivanova N."/>
            <person name="Mikhailova N."/>
            <person name="Daligault H."/>
            <person name="Detter J.C."/>
            <person name="Tapia R."/>
            <person name="Han C."/>
            <person name="Land M."/>
            <person name="Hauser L."/>
            <person name="Markowitz V."/>
            <person name="Cheng J.-F."/>
            <person name="Hugenholtz P."/>
            <person name="Woyke T."/>
            <person name="Wu D."/>
            <person name="Spring S."/>
            <person name="Brambilla E."/>
            <person name="Klenk H.-P."/>
            <person name="Eisen J.A."/>
        </authorList>
    </citation>
    <scope>NUCLEOTIDE SEQUENCE [LARGE SCALE GENOMIC DNA]</scope>
    <source>
        <strain evidence="6">DSM 11699 / BSA</strain>
    </source>
</reference>
<dbReference type="HOGENOM" id="CLU_000604_1_11_0"/>
<organism evidence="5 6">
    <name type="scientific">Desulfurobacterium thermolithotrophum (strain DSM 11699 / BSA)</name>
    <dbReference type="NCBI Taxonomy" id="868864"/>
    <lineage>
        <taxon>Bacteria</taxon>
        <taxon>Pseudomonadati</taxon>
        <taxon>Aquificota</taxon>
        <taxon>Aquificia</taxon>
        <taxon>Desulfurobacteriales</taxon>
        <taxon>Desulfurobacteriaceae</taxon>
        <taxon>Desulfurobacterium</taxon>
    </lineage>
</organism>
<dbReference type="InterPro" id="IPR003439">
    <property type="entry name" value="ABC_transporter-like_ATP-bd"/>
</dbReference>
<gene>
    <name evidence="5" type="ordered locus">Dester_1382</name>
</gene>
<dbReference type="KEGG" id="dte:Dester_1382"/>
<feature type="domain" description="ABC transporter" evidence="4">
    <location>
        <begin position="2"/>
        <end position="240"/>
    </location>
</feature>
<dbReference type="InterPro" id="IPR017871">
    <property type="entry name" value="ABC_transporter-like_CS"/>
</dbReference>
<dbReference type="InterPro" id="IPR027417">
    <property type="entry name" value="P-loop_NTPase"/>
</dbReference>
<reference evidence="5 6" key="1">
    <citation type="journal article" date="2011" name="Stand. Genomic Sci.">
        <title>Complete genome sequence of the thermophilic sulfur-reducer Desulfurobacterium thermolithotrophum type strain (BSA(T)) from a deep-sea hydrothermal vent.</title>
        <authorList>
            <person name="Goker M."/>
            <person name="Daligault H."/>
            <person name="Mwirichia R."/>
            <person name="Lapidus A."/>
            <person name="Lucas S."/>
            <person name="Deshpande S."/>
            <person name="Pagani I."/>
            <person name="Tapia R."/>
            <person name="Cheng J.F."/>
            <person name="Goodwin L."/>
            <person name="Pitluck S."/>
            <person name="Liolios K."/>
            <person name="Ivanova N."/>
            <person name="Mavromatis K."/>
            <person name="Mikhailova N."/>
            <person name="Pati A."/>
            <person name="Chen A."/>
            <person name="Palaniappan K."/>
            <person name="Han C."/>
            <person name="Land M."/>
            <person name="Hauser L."/>
            <person name="Pan C."/>
            <person name="Brambilla E.M."/>
            <person name="Rohde M."/>
            <person name="Spring S."/>
            <person name="Sikorski J."/>
            <person name="Wirth R."/>
            <person name="Detter J.C."/>
            <person name="Woyke T."/>
            <person name="Bristow J."/>
            <person name="Eisen J.A."/>
            <person name="Markowitz V."/>
            <person name="Hugenholtz P."/>
            <person name="Kyrpides N.C."/>
            <person name="Klenk H.P."/>
        </authorList>
    </citation>
    <scope>NUCLEOTIDE SEQUENCE [LARGE SCALE GENOMIC DNA]</scope>
    <source>
        <strain evidence="6">DSM 11699 / BSA</strain>
    </source>
</reference>
<keyword evidence="5" id="KW-0378">Hydrolase</keyword>
<dbReference type="PROSITE" id="PS00211">
    <property type="entry name" value="ABC_TRANSPORTER_1"/>
    <property type="match status" value="1"/>
</dbReference>
<dbReference type="STRING" id="868864.Dester_1382"/>
<dbReference type="eggNOG" id="COG1120">
    <property type="taxonomic scope" value="Bacteria"/>
</dbReference>
<dbReference type="PROSITE" id="PS50893">
    <property type="entry name" value="ABC_TRANSPORTER_2"/>
    <property type="match status" value="1"/>
</dbReference>
<dbReference type="GO" id="GO:0005524">
    <property type="term" value="F:ATP binding"/>
    <property type="evidence" value="ECO:0007669"/>
    <property type="project" value="UniProtKB-KW"/>
</dbReference>
<dbReference type="InterPro" id="IPR050153">
    <property type="entry name" value="Metal_Ion_Import_ABC"/>
</dbReference>
<dbReference type="InParanoid" id="F0S1L0"/>
<keyword evidence="6" id="KW-1185">Reference proteome</keyword>
<keyword evidence="1" id="KW-0813">Transport</keyword>
<name>F0S1L0_DESTD</name>
<dbReference type="GO" id="GO:0016887">
    <property type="term" value="F:ATP hydrolysis activity"/>
    <property type="evidence" value="ECO:0007669"/>
    <property type="project" value="InterPro"/>
</dbReference>
<keyword evidence="2" id="KW-0547">Nucleotide-binding</keyword>
<dbReference type="PANTHER" id="PTHR42734">
    <property type="entry name" value="METAL TRANSPORT SYSTEM ATP-BINDING PROTEIN TM_0124-RELATED"/>
    <property type="match status" value="1"/>
</dbReference>
<dbReference type="Pfam" id="PF00005">
    <property type="entry name" value="ABC_tran"/>
    <property type="match status" value="1"/>
</dbReference>
<keyword evidence="3" id="KW-0067">ATP-binding</keyword>
<dbReference type="Proteomes" id="UP000007102">
    <property type="component" value="Chromosome"/>
</dbReference>
<dbReference type="FunFam" id="3.40.50.300:FF:000134">
    <property type="entry name" value="Iron-enterobactin ABC transporter ATP-binding protein"/>
    <property type="match status" value="1"/>
</dbReference>
<evidence type="ECO:0000313" key="6">
    <source>
        <dbReference type="Proteomes" id="UP000007102"/>
    </source>
</evidence>
<dbReference type="InterPro" id="IPR003593">
    <property type="entry name" value="AAA+_ATPase"/>
</dbReference>
<dbReference type="EMBL" id="CP002543">
    <property type="protein sequence ID" value="ADY74013.1"/>
    <property type="molecule type" value="Genomic_DNA"/>
</dbReference>